<feature type="region of interest" description="Disordered" evidence="1">
    <location>
        <begin position="1"/>
        <end position="62"/>
    </location>
</feature>
<dbReference type="EMBL" id="JAABOJ010000016">
    <property type="protein sequence ID" value="KAF3281188.1"/>
    <property type="molecule type" value="Genomic_DNA"/>
</dbReference>
<name>A0A7C8RCJ2_ORBOL</name>
<organism evidence="2 3">
    <name type="scientific">Orbilia oligospora</name>
    <name type="common">Nematode-trapping fungus</name>
    <name type="synonym">Arthrobotrys oligospora</name>
    <dbReference type="NCBI Taxonomy" id="2813651"/>
    <lineage>
        <taxon>Eukaryota</taxon>
        <taxon>Fungi</taxon>
        <taxon>Dikarya</taxon>
        <taxon>Ascomycota</taxon>
        <taxon>Pezizomycotina</taxon>
        <taxon>Orbiliomycetes</taxon>
        <taxon>Orbiliales</taxon>
        <taxon>Orbiliaceae</taxon>
        <taxon>Orbilia</taxon>
    </lineage>
</organism>
<evidence type="ECO:0000313" key="3">
    <source>
        <dbReference type="Proteomes" id="UP000474640"/>
    </source>
</evidence>
<comment type="caution">
    <text evidence="2">The sequence shown here is derived from an EMBL/GenBank/DDBJ whole genome shotgun (WGS) entry which is preliminary data.</text>
</comment>
<accession>A0A7C8RCJ2</accession>
<evidence type="ECO:0000256" key="1">
    <source>
        <dbReference type="SAM" id="MobiDB-lite"/>
    </source>
</evidence>
<dbReference type="AlphaFoldDB" id="A0A7C8RCJ2"/>
<sequence length="62" mass="6173">MEVEDEDDGGSGGSGGGKMSYVSEQASRGGGCGGVVAIRRNDVGPPVPVPGPKQQADERNGN</sequence>
<dbReference type="Proteomes" id="UP000474640">
    <property type="component" value="Unassembled WGS sequence"/>
</dbReference>
<proteinExistence type="predicted"/>
<protein>
    <submittedName>
        <fullName evidence="2">Uncharacterized protein</fullName>
    </submittedName>
</protein>
<reference evidence="2 3" key="1">
    <citation type="submission" date="2020-01" db="EMBL/GenBank/DDBJ databases">
        <authorList>
            <person name="Palmer J.M."/>
        </authorList>
    </citation>
    <scope>NUCLEOTIDE SEQUENCE [LARGE SCALE GENOMIC DNA]</scope>
    <source>
        <strain evidence="2 3">TWF970</strain>
    </source>
</reference>
<evidence type="ECO:0000313" key="2">
    <source>
        <dbReference type="EMBL" id="KAF3281188.1"/>
    </source>
</evidence>
<gene>
    <name evidence="2" type="ORF">TWF970_002354</name>
</gene>